<dbReference type="AlphaFoldDB" id="C0QFZ4"/>
<evidence type="ECO:0000259" key="8">
    <source>
        <dbReference type="PROSITE" id="PS50076"/>
    </source>
</evidence>
<dbReference type="Gene3D" id="1.10.287.110">
    <property type="entry name" value="DnaJ domain"/>
    <property type="match status" value="1"/>
</dbReference>
<reference evidence="9 10" key="1">
    <citation type="journal article" date="2009" name="Environ. Microbiol.">
        <title>Genome sequence of Desulfobacterium autotrophicum HRM2, a marine sulfate reducer oxidizing organic carbon completely to carbon dioxide.</title>
        <authorList>
            <person name="Strittmatter A.W."/>
            <person name="Liesegang H."/>
            <person name="Rabus R."/>
            <person name="Decker I."/>
            <person name="Amann J."/>
            <person name="Andres S."/>
            <person name="Henne A."/>
            <person name="Fricke W.F."/>
            <person name="Martinez-Arias R."/>
            <person name="Bartels D."/>
            <person name="Goesmann A."/>
            <person name="Krause L."/>
            <person name="Puehler A."/>
            <person name="Klenk H.P."/>
            <person name="Richter M."/>
            <person name="Schuler M."/>
            <person name="Gloeckner F.O."/>
            <person name="Meyerdierks A."/>
            <person name="Gottschalk G."/>
            <person name="Amann R."/>
        </authorList>
    </citation>
    <scope>NUCLEOTIDE SEQUENCE [LARGE SCALE GENOMIC DNA]</scope>
    <source>
        <strain evidence="10">ATCC 43914 / DSM 3382 / HRM2</strain>
    </source>
</reference>
<keyword evidence="5" id="KW-0143">Chaperone</keyword>
<dbReference type="eggNOG" id="COG3339">
    <property type="taxonomic scope" value="Bacteria"/>
</dbReference>
<dbReference type="SUPFAM" id="SSF46565">
    <property type="entry name" value="Chaperone J-domain"/>
    <property type="match status" value="1"/>
</dbReference>
<dbReference type="CDD" id="cd06257">
    <property type="entry name" value="DnaJ"/>
    <property type="match status" value="1"/>
</dbReference>
<dbReference type="InterPro" id="IPR010652">
    <property type="entry name" value="DUF1232"/>
</dbReference>
<dbReference type="InterPro" id="IPR036869">
    <property type="entry name" value="J_dom_sf"/>
</dbReference>
<dbReference type="EMBL" id="CP001087">
    <property type="protein sequence ID" value="ACN15562.1"/>
    <property type="molecule type" value="Genomic_DNA"/>
</dbReference>
<dbReference type="GO" id="GO:0042026">
    <property type="term" value="P:protein refolding"/>
    <property type="evidence" value="ECO:0007669"/>
    <property type="project" value="TreeGrafter"/>
</dbReference>
<dbReference type="HOGENOM" id="CLU_1522809_0_0_7"/>
<dbReference type="InterPro" id="IPR001623">
    <property type="entry name" value="DnaJ_domain"/>
</dbReference>
<dbReference type="eggNOG" id="COG0484">
    <property type="taxonomic scope" value="Bacteria"/>
</dbReference>
<evidence type="ECO:0000256" key="7">
    <source>
        <dbReference type="SAM" id="Phobius"/>
    </source>
</evidence>
<evidence type="ECO:0000256" key="5">
    <source>
        <dbReference type="ARBA" id="ARBA00023186"/>
    </source>
</evidence>
<dbReference type="Proteomes" id="UP000000442">
    <property type="component" value="Chromosome"/>
</dbReference>
<feature type="transmembrane region" description="Helical" evidence="7">
    <location>
        <begin position="44"/>
        <end position="63"/>
    </location>
</feature>
<dbReference type="GO" id="GO:0012505">
    <property type="term" value="C:endomembrane system"/>
    <property type="evidence" value="ECO:0007669"/>
    <property type="project" value="UniProtKB-SubCell"/>
</dbReference>
<dbReference type="KEGG" id="dat:HRM2_24680"/>
<evidence type="ECO:0000256" key="4">
    <source>
        <dbReference type="ARBA" id="ARBA00023136"/>
    </source>
</evidence>
<dbReference type="STRING" id="177437.HRM2_24680"/>
<keyword evidence="3 7" id="KW-1133">Transmembrane helix</keyword>
<organism evidence="9 10">
    <name type="scientific">Desulforapulum autotrophicum (strain ATCC 43914 / DSM 3382 / VKM B-1955 / HRM2)</name>
    <name type="common">Desulfobacterium autotrophicum</name>
    <dbReference type="NCBI Taxonomy" id="177437"/>
    <lineage>
        <taxon>Bacteria</taxon>
        <taxon>Pseudomonadati</taxon>
        <taxon>Thermodesulfobacteriota</taxon>
        <taxon>Desulfobacteria</taxon>
        <taxon>Desulfobacterales</taxon>
        <taxon>Desulfobacteraceae</taxon>
        <taxon>Desulforapulum</taxon>
    </lineage>
</organism>
<evidence type="ECO:0000313" key="10">
    <source>
        <dbReference type="Proteomes" id="UP000000442"/>
    </source>
</evidence>
<evidence type="ECO:0000256" key="3">
    <source>
        <dbReference type="ARBA" id="ARBA00022989"/>
    </source>
</evidence>
<protein>
    <submittedName>
        <fullName evidence="9">DnaJ4</fullName>
    </submittedName>
</protein>
<keyword evidence="10" id="KW-1185">Reference proteome</keyword>
<keyword evidence="2 7" id="KW-0812">Transmembrane</keyword>
<dbReference type="SMART" id="SM00271">
    <property type="entry name" value="DnaJ"/>
    <property type="match status" value="1"/>
</dbReference>
<dbReference type="Pfam" id="PF06803">
    <property type="entry name" value="DUF1232"/>
    <property type="match status" value="1"/>
</dbReference>
<evidence type="ECO:0000256" key="1">
    <source>
        <dbReference type="ARBA" id="ARBA00004127"/>
    </source>
</evidence>
<dbReference type="GO" id="GO:0051082">
    <property type="term" value="F:unfolded protein binding"/>
    <property type="evidence" value="ECO:0007669"/>
    <property type="project" value="TreeGrafter"/>
</dbReference>
<evidence type="ECO:0000256" key="2">
    <source>
        <dbReference type="ARBA" id="ARBA00022692"/>
    </source>
</evidence>
<sequence>MCLSTQTRLNFNTLSTYNKILLALIALAYLVSPVDLIPDILLPLVGWIDDAFIVGLIIYYLRFNRLPGFFNQRWGGQDGEQAQDSTDRRENPENYRNRSQGPETAIPKKPHEILGVAENATKDEIQAAFRAAAKQYHPDRVASLGKEFQDLANLKFMEIKDAYTWMMAGKR</sequence>
<dbReference type="OrthoDB" id="9779622at2"/>
<feature type="compositionally biased region" description="Basic and acidic residues" evidence="6">
    <location>
        <begin position="85"/>
        <end position="96"/>
    </location>
</feature>
<feature type="domain" description="J" evidence="8">
    <location>
        <begin position="109"/>
        <end position="171"/>
    </location>
</feature>
<evidence type="ECO:0000313" key="9">
    <source>
        <dbReference type="EMBL" id="ACN15562.1"/>
    </source>
</evidence>
<feature type="region of interest" description="Disordered" evidence="6">
    <location>
        <begin position="77"/>
        <end position="108"/>
    </location>
</feature>
<evidence type="ECO:0000256" key="6">
    <source>
        <dbReference type="SAM" id="MobiDB-lite"/>
    </source>
</evidence>
<accession>C0QFZ4</accession>
<feature type="transmembrane region" description="Helical" evidence="7">
    <location>
        <begin position="20"/>
        <end position="38"/>
    </location>
</feature>
<proteinExistence type="predicted"/>
<comment type="subcellular location">
    <subcellularLocation>
        <location evidence="1">Endomembrane system</location>
        <topology evidence="1">Multi-pass membrane protein</topology>
    </subcellularLocation>
</comment>
<keyword evidence="4 7" id="KW-0472">Membrane</keyword>
<dbReference type="PRINTS" id="PR00625">
    <property type="entry name" value="JDOMAIN"/>
</dbReference>
<gene>
    <name evidence="9" type="primary">dnaJ4</name>
    <name evidence="9" type="ordered locus">HRM2_24680</name>
</gene>
<dbReference type="GO" id="GO:0005737">
    <property type="term" value="C:cytoplasm"/>
    <property type="evidence" value="ECO:0007669"/>
    <property type="project" value="TreeGrafter"/>
</dbReference>
<dbReference type="PANTHER" id="PTHR43096:SF52">
    <property type="entry name" value="DNAJ HOMOLOG 1, MITOCHONDRIAL-RELATED"/>
    <property type="match status" value="1"/>
</dbReference>
<dbReference type="Pfam" id="PF00226">
    <property type="entry name" value="DnaJ"/>
    <property type="match status" value="1"/>
</dbReference>
<name>C0QFZ4_DESAH</name>
<dbReference type="PANTHER" id="PTHR43096">
    <property type="entry name" value="DNAJ HOMOLOG 1, MITOCHONDRIAL-RELATED"/>
    <property type="match status" value="1"/>
</dbReference>
<dbReference type="PROSITE" id="PS50076">
    <property type="entry name" value="DNAJ_2"/>
    <property type="match status" value="1"/>
</dbReference>